<proteinExistence type="predicted"/>
<sequence length="87" mass="9372">MAVAASSAVLILPNSRAPAALSRRRAPVPRRGFVVGFEGRSRRGAAGTVRACFNPPGDERILREALKVTWFGFLAFLMKLASGIRTC</sequence>
<dbReference type="HOGENOM" id="CLU_2487207_0_0_1"/>
<reference evidence="1" key="2">
    <citation type="submission" date="2018-04" db="EMBL/GenBank/DDBJ databases">
        <title>OnivRS2 (Oryza nivara Reference Sequence Version 2).</title>
        <authorList>
            <person name="Zhang J."/>
            <person name="Kudrna D."/>
            <person name="Lee S."/>
            <person name="Talag J."/>
            <person name="Rajasekar S."/>
            <person name="Welchert J."/>
            <person name="Hsing Y.-I."/>
            <person name="Wing R.A."/>
        </authorList>
    </citation>
    <scope>NUCLEOTIDE SEQUENCE [LARGE SCALE GENOMIC DNA]</scope>
    <source>
        <strain evidence="1">SL10</strain>
    </source>
</reference>
<protein>
    <submittedName>
        <fullName evidence="1">Uncharacterized protein</fullName>
    </submittedName>
</protein>
<accession>A0A0E0I488</accession>
<dbReference type="AlphaFoldDB" id="A0A0E0I488"/>
<dbReference type="Gramene" id="ONIVA07G22200.2">
    <property type="protein sequence ID" value="ONIVA07G22200.2"/>
    <property type="gene ID" value="ONIVA07G22200"/>
</dbReference>
<organism evidence="1">
    <name type="scientific">Oryza nivara</name>
    <name type="common">Indian wild rice</name>
    <name type="synonym">Oryza sativa f. spontanea</name>
    <dbReference type="NCBI Taxonomy" id="4536"/>
    <lineage>
        <taxon>Eukaryota</taxon>
        <taxon>Viridiplantae</taxon>
        <taxon>Streptophyta</taxon>
        <taxon>Embryophyta</taxon>
        <taxon>Tracheophyta</taxon>
        <taxon>Spermatophyta</taxon>
        <taxon>Magnoliopsida</taxon>
        <taxon>Liliopsida</taxon>
        <taxon>Poales</taxon>
        <taxon>Poaceae</taxon>
        <taxon>BOP clade</taxon>
        <taxon>Oryzoideae</taxon>
        <taxon>Oryzeae</taxon>
        <taxon>Oryzinae</taxon>
        <taxon>Oryza</taxon>
    </lineage>
</organism>
<evidence type="ECO:0000313" key="1">
    <source>
        <dbReference type="EnsemblPlants" id="ONIVA07G22200.2"/>
    </source>
</evidence>
<name>A0A0E0I488_ORYNI</name>
<keyword evidence="2" id="KW-1185">Reference proteome</keyword>
<dbReference type="EnsemblPlants" id="ONIVA07G22200.2">
    <property type="protein sequence ID" value="ONIVA07G22200.2"/>
    <property type="gene ID" value="ONIVA07G22200"/>
</dbReference>
<evidence type="ECO:0000313" key="2">
    <source>
        <dbReference type="Proteomes" id="UP000006591"/>
    </source>
</evidence>
<reference evidence="1" key="1">
    <citation type="submission" date="2015-04" db="UniProtKB">
        <authorList>
            <consortium name="EnsemblPlants"/>
        </authorList>
    </citation>
    <scope>IDENTIFICATION</scope>
    <source>
        <strain evidence="1">SL10</strain>
    </source>
</reference>
<dbReference type="Proteomes" id="UP000006591">
    <property type="component" value="Chromosome 7"/>
</dbReference>